<sequence length="492" mass="58355">MKILSRIPSCTYSQSHTPKARTVKDVLSQLPSRTVLTENSITSIPSSLKLKYDLINGIDTQPFTVLETLFKISNRPDWRQHLKPQEMTYFLGKLITFQISQMVYYTYSRTFESPSINKIYNSARFVKSSIRTIYGNIINLKSIYGNQSRINQKVHELSIKDYENLIVLEYGNNKLDLVDKWLHRFETVYGKEKLTLEMWDIKLKMNGGDPRYWNDYKDKKSMKRDHKVSRSYYKLRSYQEIINEYVHSGGQIQKLLQPLIYCCGFHNDTSKILNIANNYKMDSQINKAIIISLAYNNKFKQIQQILKPTTSEFTSSDWSQVFKYVERHSRVNTSSLLDSYIQQNPLIKDYEDLKTRPEFQHYQATYATQKYYRESMFKILLTQYLSTGEYSLGVYRHIRKFLKYNGTSSQYNQVLTNILTHIQKRSKSFDRKQLHSNGLNVNLYDNILNDWINQIEHKSILIKNWALDSSHERRLMETFKEEEEKDTFLDLF</sequence>
<reference evidence="1" key="1">
    <citation type="submission" date="2022-06" db="EMBL/GenBank/DDBJ databases">
        <authorList>
            <person name="Legras J.-L."/>
            <person name="Devillers H."/>
            <person name="Grondin C."/>
        </authorList>
    </citation>
    <scope>NUCLEOTIDE SEQUENCE</scope>
    <source>
        <strain evidence="1">CLIB 1444</strain>
    </source>
</reference>
<name>A0ACA9YG58_9ASCO</name>
<accession>A0ACA9YG58</accession>
<gene>
    <name evidence="1" type="ORF">CLIB1444_23S00914</name>
</gene>
<dbReference type="Proteomes" id="UP001152531">
    <property type="component" value="Unassembled WGS sequence"/>
</dbReference>
<comment type="caution">
    <text evidence="1">The sequence shown here is derived from an EMBL/GenBank/DDBJ whole genome shotgun (WGS) entry which is preliminary data.</text>
</comment>
<protein>
    <submittedName>
        <fullName evidence="1">Uncharacterized protein</fullName>
    </submittedName>
</protein>
<keyword evidence="2" id="KW-1185">Reference proteome</keyword>
<evidence type="ECO:0000313" key="1">
    <source>
        <dbReference type="EMBL" id="CAH6723942.1"/>
    </source>
</evidence>
<dbReference type="EMBL" id="CALSDN010000023">
    <property type="protein sequence ID" value="CAH6723942.1"/>
    <property type="molecule type" value="Genomic_DNA"/>
</dbReference>
<organism evidence="1 2">
    <name type="scientific">[Candida] jaroonii</name>
    <dbReference type="NCBI Taxonomy" id="467808"/>
    <lineage>
        <taxon>Eukaryota</taxon>
        <taxon>Fungi</taxon>
        <taxon>Dikarya</taxon>
        <taxon>Ascomycota</taxon>
        <taxon>Saccharomycotina</taxon>
        <taxon>Pichiomycetes</taxon>
        <taxon>Debaryomycetaceae</taxon>
        <taxon>Yamadazyma</taxon>
    </lineage>
</organism>
<proteinExistence type="predicted"/>
<evidence type="ECO:0000313" key="2">
    <source>
        <dbReference type="Proteomes" id="UP001152531"/>
    </source>
</evidence>